<evidence type="ECO:0000313" key="3">
    <source>
        <dbReference type="Proteomes" id="UP001589810"/>
    </source>
</evidence>
<sequence>MTYVWVEIALLSNLAGRPAHGYELRHRVEQGLGISLSNNSLYPTLRRFTEAGAVTRTPQAQQGRPTRHVYEITEVGVEMLHDMLAELPSELAADQTEFSVRLAQFDRLTIAERLAVLDARTRALLDKSARLDEMAGTVDADGWARLVLDEGLRRSHAELRWLETLRVRAASPLGGPS</sequence>
<dbReference type="InterPro" id="IPR005149">
    <property type="entry name" value="Tscrpt_reg_PadR_N"/>
</dbReference>
<reference evidence="2 3" key="1">
    <citation type="submission" date="2024-09" db="EMBL/GenBank/DDBJ databases">
        <authorList>
            <person name="Sun Q."/>
            <person name="Mori K."/>
        </authorList>
    </citation>
    <scope>NUCLEOTIDE SEQUENCE [LARGE SCALE GENOMIC DNA]</scope>
    <source>
        <strain evidence="2 3">TBRC 1432</strain>
    </source>
</reference>
<name>A0ABV6N0Q7_9PSEU</name>
<dbReference type="RefSeq" id="WP_273943334.1">
    <property type="nucleotide sequence ID" value="NZ_CP097263.1"/>
</dbReference>
<protein>
    <submittedName>
        <fullName evidence="2">PadR family transcriptional regulator</fullName>
    </submittedName>
</protein>
<dbReference type="Proteomes" id="UP001589810">
    <property type="component" value="Unassembled WGS sequence"/>
</dbReference>
<keyword evidence="3" id="KW-1185">Reference proteome</keyword>
<dbReference type="EMBL" id="JBHLUD010000011">
    <property type="protein sequence ID" value="MFC0546109.1"/>
    <property type="molecule type" value="Genomic_DNA"/>
</dbReference>
<dbReference type="InterPro" id="IPR036388">
    <property type="entry name" value="WH-like_DNA-bd_sf"/>
</dbReference>
<organism evidence="2 3">
    <name type="scientific">Kutzneria chonburiensis</name>
    <dbReference type="NCBI Taxonomy" id="1483604"/>
    <lineage>
        <taxon>Bacteria</taxon>
        <taxon>Bacillati</taxon>
        <taxon>Actinomycetota</taxon>
        <taxon>Actinomycetes</taxon>
        <taxon>Pseudonocardiales</taxon>
        <taxon>Pseudonocardiaceae</taxon>
        <taxon>Kutzneria</taxon>
    </lineage>
</organism>
<accession>A0ABV6N0Q7</accession>
<comment type="caution">
    <text evidence="2">The sequence shown here is derived from an EMBL/GenBank/DDBJ whole genome shotgun (WGS) entry which is preliminary data.</text>
</comment>
<gene>
    <name evidence="2" type="ORF">ACFFH7_31655</name>
</gene>
<dbReference type="InterPro" id="IPR036390">
    <property type="entry name" value="WH_DNA-bd_sf"/>
</dbReference>
<evidence type="ECO:0000313" key="2">
    <source>
        <dbReference type="EMBL" id="MFC0546109.1"/>
    </source>
</evidence>
<dbReference type="Gene3D" id="1.10.10.10">
    <property type="entry name" value="Winged helix-like DNA-binding domain superfamily/Winged helix DNA-binding domain"/>
    <property type="match status" value="1"/>
</dbReference>
<dbReference type="Pfam" id="PF03551">
    <property type="entry name" value="PadR"/>
    <property type="match status" value="1"/>
</dbReference>
<dbReference type="PANTHER" id="PTHR43252:SF6">
    <property type="entry name" value="NEGATIVE TRANSCRIPTION REGULATOR PADR"/>
    <property type="match status" value="1"/>
</dbReference>
<evidence type="ECO:0000259" key="1">
    <source>
        <dbReference type="Pfam" id="PF03551"/>
    </source>
</evidence>
<proteinExistence type="predicted"/>
<feature type="domain" description="Transcription regulator PadR N-terminal" evidence="1">
    <location>
        <begin position="10"/>
        <end position="81"/>
    </location>
</feature>
<dbReference type="PANTHER" id="PTHR43252">
    <property type="entry name" value="TRANSCRIPTIONAL REGULATOR YQJI"/>
    <property type="match status" value="1"/>
</dbReference>
<dbReference type="SUPFAM" id="SSF46785">
    <property type="entry name" value="Winged helix' DNA-binding domain"/>
    <property type="match status" value="1"/>
</dbReference>